<evidence type="ECO:0000313" key="1">
    <source>
        <dbReference type="EMBL" id="KHQ50734.1"/>
    </source>
</evidence>
<dbReference type="AlphaFoldDB" id="A0A0B3SJI4"/>
<protein>
    <submittedName>
        <fullName evidence="1">Uncharacterized protein</fullName>
    </submittedName>
</protein>
<dbReference type="RefSeq" id="WP_043145583.1">
    <property type="nucleotide sequence ID" value="NZ_JSUQ01000022.1"/>
</dbReference>
<evidence type="ECO:0000313" key="2">
    <source>
        <dbReference type="Proteomes" id="UP000030960"/>
    </source>
</evidence>
<accession>A0A0B3SJI4</accession>
<proteinExistence type="predicted"/>
<dbReference type="EMBL" id="JSUQ01000022">
    <property type="protein sequence ID" value="KHQ50734.1"/>
    <property type="molecule type" value="Genomic_DNA"/>
</dbReference>
<comment type="caution">
    <text evidence="1">The sequence shown here is derived from an EMBL/GenBank/DDBJ whole genome shotgun (WGS) entry which is preliminary data.</text>
</comment>
<name>A0A0B3SJI4_9RHOB</name>
<dbReference type="OrthoDB" id="826539at2"/>
<reference evidence="1 2" key="1">
    <citation type="submission" date="2014-10" db="EMBL/GenBank/DDBJ databases">
        <title>Genome sequence of Ponticoccus sp. strain UMTAT08 isolated from clonal culture of toxic dinoflagellate Alexandrium tamiyavanichii.</title>
        <authorList>
            <person name="Gan H.Y."/>
            <person name="Muhd D.-D."/>
            <person name="Mohd Noor M.E."/>
            <person name="Yeong Y.S."/>
            <person name="Usup G."/>
        </authorList>
    </citation>
    <scope>NUCLEOTIDE SEQUENCE [LARGE SCALE GENOMIC DNA]</scope>
    <source>
        <strain evidence="1 2">UMTAT08</strain>
    </source>
</reference>
<dbReference type="STRING" id="561184.SAMN05216376_11199"/>
<dbReference type="Proteomes" id="UP000030960">
    <property type="component" value="Unassembled WGS sequence"/>
</dbReference>
<sequence>MAAPAQVTWAKAARNGAEIVAIGGVRKSFFGKSKWSLTAEEAIVLMEQDEWCFFVEVDDEKEWLDVREAADGRKTISADGPAKFLL</sequence>
<organism evidence="1 2">
    <name type="scientific">Mameliella alba</name>
    <dbReference type="NCBI Taxonomy" id="561184"/>
    <lineage>
        <taxon>Bacteria</taxon>
        <taxon>Pseudomonadati</taxon>
        <taxon>Pseudomonadota</taxon>
        <taxon>Alphaproteobacteria</taxon>
        <taxon>Rhodobacterales</taxon>
        <taxon>Roseobacteraceae</taxon>
        <taxon>Mameliella</taxon>
    </lineage>
</organism>
<keyword evidence="2" id="KW-1185">Reference proteome</keyword>
<gene>
    <name evidence="1" type="ORF">OA50_04658</name>
</gene>